<dbReference type="InterPro" id="IPR001610">
    <property type="entry name" value="PAC"/>
</dbReference>
<dbReference type="Proteomes" id="UP000569092">
    <property type="component" value="Unassembled WGS sequence"/>
</dbReference>
<evidence type="ECO:0000256" key="12">
    <source>
        <dbReference type="ARBA" id="ARBA00022989"/>
    </source>
</evidence>
<feature type="domain" description="Histidine kinase" evidence="16">
    <location>
        <begin position="321"/>
        <end position="535"/>
    </location>
</feature>
<evidence type="ECO:0000259" key="16">
    <source>
        <dbReference type="PROSITE" id="PS50109"/>
    </source>
</evidence>
<dbReference type="InterPro" id="IPR038318">
    <property type="entry name" value="KdpD_sf"/>
</dbReference>
<accession>A0A7W8N3B4</accession>
<evidence type="ECO:0000256" key="4">
    <source>
        <dbReference type="ARBA" id="ARBA00012438"/>
    </source>
</evidence>
<dbReference type="GO" id="GO:0007234">
    <property type="term" value="P:osmosensory signaling via phosphorelay pathway"/>
    <property type="evidence" value="ECO:0007669"/>
    <property type="project" value="TreeGrafter"/>
</dbReference>
<evidence type="ECO:0000256" key="1">
    <source>
        <dbReference type="ARBA" id="ARBA00000085"/>
    </source>
</evidence>
<dbReference type="InterPro" id="IPR000014">
    <property type="entry name" value="PAS"/>
</dbReference>
<dbReference type="PROSITE" id="PS50112">
    <property type="entry name" value="PAS"/>
    <property type="match status" value="1"/>
</dbReference>
<dbReference type="GO" id="GO:0000156">
    <property type="term" value="F:phosphorelay response regulator activity"/>
    <property type="evidence" value="ECO:0007669"/>
    <property type="project" value="TreeGrafter"/>
</dbReference>
<dbReference type="InterPro" id="IPR050351">
    <property type="entry name" value="BphY/WalK/GraS-like"/>
</dbReference>
<dbReference type="SMART" id="SM00388">
    <property type="entry name" value="HisKA"/>
    <property type="match status" value="1"/>
</dbReference>
<evidence type="ECO:0000259" key="17">
    <source>
        <dbReference type="PROSITE" id="PS50112"/>
    </source>
</evidence>
<dbReference type="PRINTS" id="PR00344">
    <property type="entry name" value="BCTRLSENSOR"/>
</dbReference>
<evidence type="ECO:0000256" key="14">
    <source>
        <dbReference type="ARBA" id="ARBA00023136"/>
    </source>
</evidence>
<keyword evidence="10" id="KW-0418">Kinase</keyword>
<dbReference type="SMART" id="SM00091">
    <property type="entry name" value="PAS"/>
    <property type="match status" value="1"/>
</dbReference>
<evidence type="ECO:0000256" key="7">
    <source>
        <dbReference type="ARBA" id="ARBA00022679"/>
    </source>
</evidence>
<dbReference type="SUPFAM" id="SSF55874">
    <property type="entry name" value="ATPase domain of HSP90 chaperone/DNA topoisomerase II/histidine kinase"/>
    <property type="match status" value="1"/>
</dbReference>
<feature type="domain" description="PAS" evidence="17">
    <location>
        <begin position="172"/>
        <end position="217"/>
    </location>
</feature>
<protein>
    <recommendedName>
        <fullName evidence="4">histidine kinase</fullName>
        <ecNumber evidence="4">2.7.13.3</ecNumber>
    </recommendedName>
</protein>
<evidence type="ECO:0000256" key="9">
    <source>
        <dbReference type="ARBA" id="ARBA00022741"/>
    </source>
</evidence>
<dbReference type="InterPro" id="IPR005467">
    <property type="entry name" value="His_kinase_dom"/>
</dbReference>
<dbReference type="InterPro" id="IPR036097">
    <property type="entry name" value="HisK_dim/P_sf"/>
</dbReference>
<keyword evidence="6" id="KW-0597">Phosphoprotein</keyword>
<dbReference type="SUPFAM" id="SSF47384">
    <property type="entry name" value="Homodimeric domain of signal transducing histidine kinase"/>
    <property type="match status" value="1"/>
</dbReference>
<dbReference type="InterPro" id="IPR003594">
    <property type="entry name" value="HATPase_dom"/>
</dbReference>
<keyword evidence="13" id="KW-0902">Two-component regulatory system</keyword>
<dbReference type="InterPro" id="IPR003661">
    <property type="entry name" value="HisK_dim/P_dom"/>
</dbReference>
<evidence type="ECO:0000256" key="11">
    <source>
        <dbReference type="ARBA" id="ARBA00022840"/>
    </source>
</evidence>
<evidence type="ECO:0000313" key="20">
    <source>
        <dbReference type="Proteomes" id="UP000569092"/>
    </source>
</evidence>
<keyword evidence="8 15" id="KW-0812">Transmembrane</keyword>
<evidence type="ECO:0000256" key="13">
    <source>
        <dbReference type="ARBA" id="ARBA00023012"/>
    </source>
</evidence>
<dbReference type="SUPFAM" id="SSF55785">
    <property type="entry name" value="PYP-like sensor domain (PAS domain)"/>
    <property type="match status" value="1"/>
</dbReference>
<dbReference type="Pfam" id="PF13493">
    <property type="entry name" value="DUF4118"/>
    <property type="match status" value="1"/>
</dbReference>
<evidence type="ECO:0000256" key="8">
    <source>
        <dbReference type="ARBA" id="ARBA00022692"/>
    </source>
</evidence>
<dbReference type="InterPro" id="IPR000700">
    <property type="entry name" value="PAS-assoc_C"/>
</dbReference>
<dbReference type="GO" id="GO:0000155">
    <property type="term" value="F:phosphorelay sensor kinase activity"/>
    <property type="evidence" value="ECO:0007669"/>
    <property type="project" value="InterPro"/>
</dbReference>
<dbReference type="PROSITE" id="PS50113">
    <property type="entry name" value="PAC"/>
    <property type="match status" value="1"/>
</dbReference>
<organism evidence="19 20">
    <name type="scientific">Tunturiibacter lichenicola</name>
    <dbReference type="NCBI Taxonomy" id="2051959"/>
    <lineage>
        <taxon>Bacteria</taxon>
        <taxon>Pseudomonadati</taxon>
        <taxon>Acidobacteriota</taxon>
        <taxon>Terriglobia</taxon>
        <taxon>Terriglobales</taxon>
        <taxon>Acidobacteriaceae</taxon>
        <taxon>Tunturiibacter</taxon>
    </lineage>
</organism>
<keyword evidence="12 15" id="KW-1133">Transmembrane helix</keyword>
<proteinExistence type="predicted"/>
<dbReference type="GO" id="GO:0005524">
    <property type="term" value="F:ATP binding"/>
    <property type="evidence" value="ECO:0007669"/>
    <property type="project" value="UniProtKB-KW"/>
</dbReference>
<evidence type="ECO:0000256" key="6">
    <source>
        <dbReference type="ARBA" id="ARBA00022553"/>
    </source>
</evidence>
<keyword evidence="5" id="KW-1003">Cell membrane</keyword>
<keyword evidence="14 15" id="KW-0472">Membrane</keyword>
<dbReference type="SMART" id="SM00086">
    <property type="entry name" value="PAC"/>
    <property type="match status" value="1"/>
</dbReference>
<dbReference type="CDD" id="cd00082">
    <property type="entry name" value="HisKA"/>
    <property type="match status" value="1"/>
</dbReference>
<evidence type="ECO:0000256" key="5">
    <source>
        <dbReference type="ARBA" id="ARBA00022475"/>
    </source>
</evidence>
<dbReference type="InterPro" id="IPR035965">
    <property type="entry name" value="PAS-like_dom_sf"/>
</dbReference>
<feature type="transmembrane region" description="Helical" evidence="15">
    <location>
        <begin position="132"/>
        <end position="150"/>
    </location>
</feature>
<gene>
    <name evidence="19" type="ORF">HDF10_000266</name>
</gene>
<dbReference type="GO" id="GO:0005886">
    <property type="term" value="C:plasma membrane"/>
    <property type="evidence" value="ECO:0007669"/>
    <property type="project" value="UniProtKB-SubCell"/>
</dbReference>
<keyword evidence="11" id="KW-0067">ATP-binding</keyword>
<feature type="transmembrane region" description="Helical" evidence="15">
    <location>
        <begin position="53"/>
        <end position="74"/>
    </location>
</feature>
<dbReference type="FunFam" id="1.10.287.130:FF:000070">
    <property type="entry name" value="Histidine kinase sensor protein"/>
    <property type="match status" value="1"/>
</dbReference>
<dbReference type="Pfam" id="PF02518">
    <property type="entry name" value="HATPase_c"/>
    <property type="match status" value="1"/>
</dbReference>
<dbReference type="AlphaFoldDB" id="A0A7W8N3B4"/>
<dbReference type="CDD" id="cd00130">
    <property type="entry name" value="PAS"/>
    <property type="match status" value="1"/>
</dbReference>
<evidence type="ECO:0000313" key="19">
    <source>
        <dbReference type="EMBL" id="MBB5342316.1"/>
    </source>
</evidence>
<dbReference type="Gene3D" id="1.20.120.620">
    <property type="entry name" value="Backbone structure of the membrane domain of e. Coli histidine kinase receptor kdpd"/>
    <property type="match status" value="1"/>
</dbReference>
<dbReference type="Pfam" id="PF08448">
    <property type="entry name" value="PAS_4"/>
    <property type="match status" value="1"/>
</dbReference>
<dbReference type="SMART" id="SM00387">
    <property type="entry name" value="HATPase_c"/>
    <property type="match status" value="1"/>
</dbReference>
<dbReference type="InterPro" id="IPR025201">
    <property type="entry name" value="KdpD_TM"/>
</dbReference>
<dbReference type="EMBL" id="JACHDZ010000001">
    <property type="protein sequence ID" value="MBB5342316.1"/>
    <property type="molecule type" value="Genomic_DNA"/>
</dbReference>
<keyword evidence="7" id="KW-0808">Transferase</keyword>
<sequence length="535" mass="60457">MRQEMRLPSTESLPIRLAPEIWALYLCDNSANDKGGGKLMAQWNSRSHKFLPIIQRYGFAVVSIILALLPGLLLQHYKFHDVELPLLLFAIALTAWHAGVGPAVLSVALSSLCFDYFFAPPLFNFSITPADIPTILVLICFAVLIIRFSAIRHRIESQLLQARDNLQAEVVERTQQASLLNLTHDTIFVRDMSDVITYWNRGAEELYGWAPYEAIGKRSRDLLRTVFTTPSDDISAELLETGRWEGELRHGKADGTEVVVASRWSLRRNENNQPVAILETNNDITDRKRREEEIRSLNSELEKRSTDLEASNRELEAFAYSVSHDLRAPLRHMVGYAELLQKNSSATLDDKGSRYMRMILEAAKRMGNLIDDLLAFSRIGRVETQKTQVNLEHLVKEALSEVRQETNGRNIVWRIDTLPVCYGDRSMLKLVLVNLLSNAVKFTRPQPKAEIEVGCVDGNKDEVVVFVRDNGAGFDMKYVDKLFGVFQRLHHVDAFEGTGIGLATVQRIIHRHGGKVRAEGAVDQGATFYFSVPKI</sequence>
<feature type="transmembrane region" description="Helical" evidence="15">
    <location>
        <begin position="86"/>
        <end position="112"/>
    </location>
</feature>
<dbReference type="Gene3D" id="1.10.287.130">
    <property type="match status" value="1"/>
</dbReference>
<dbReference type="GO" id="GO:0030295">
    <property type="term" value="F:protein kinase activator activity"/>
    <property type="evidence" value="ECO:0007669"/>
    <property type="project" value="TreeGrafter"/>
</dbReference>
<reference evidence="19 20" key="1">
    <citation type="submission" date="2020-08" db="EMBL/GenBank/DDBJ databases">
        <title>Genomic Encyclopedia of Type Strains, Phase IV (KMG-V): Genome sequencing to study the core and pangenomes of soil and plant-associated prokaryotes.</title>
        <authorList>
            <person name="Whitman W."/>
        </authorList>
    </citation>
    <scope>NUCLEOTIDE SEQUENCE [LARGE SCALE GENOMIC DNA]</scope>
    <source>
        <strain evidence="19 20">M8US30</strain>
    </source>
</reference>
<dbReference type="FunFam" id="3.30.565.10:FF:000023">
    <property type="entry name" value="PAS domain-containing sensor histidine kinase"/>
    <property type="match status" value="1"/>
</dbReference>
<dbReference type="Pfam" id="PF00512">
    <property type="entry name" value="HisKA"/>
    <property type="match status" value="1"/>
</dbReference>
<dbReference type="InterPro" id="IPR036890">
    <property type="entry name" value="HATPase_C_sf"/>
</dbReference>
<dbReference type="PANTHER" id="PTHR42878:SF15">
    <property type="entry name" value="BACTERIOPHYTOCHROME"/>
    <property type="match status" value="1"/>
</dbReference>
<dbReference type="EC" id="2.7.13.3" evidence="4"/>
<dbReference type="PANTHER" id="PTHR42878">
    <property type="entry name" value="TWO-COMPONENT HISTIDINE KINASE"/>
    <property type="match status" value="1"/>
</dbReference>
<dbReference type="PROSITE" id="PS50109">
    <property type="entry name" value="HIS_KIN"/>
    <property type="match status" value="1"/>
</dbReference>
<feature type="domain" description="PAC" evidence="18">
    <location>
        <begin position="244"/>
        <end position="296"/>
    </location>
</feature>
<comment type="catalytic activity">
    <reaction evidence="1">
        <text>ATP + protein L-histidine = ADP + protein N-phospho-L-histidine.</text>
        <dbReference type="EC" id="2.7.13.3"/>
    </reaction>
</comment>
<dbReference type="InterPro" id="IPR004358">
    <property type="entry name" value="Sig_transdc_His_kin-like_C"/>
</dbReference>
<dbReference type="InterPro" id="IPR013656">
    <property type="entry name" value="PAS_4"/>
</dbReference>
<keyword evidence="9" id="KW-0547">Nucleotide-binding</keyword>
<name>A0A7W8N3B4_9BACT</name>
<evidence type="ECO:0000256" key="3">
    <source>
        <dbReference type="ARBA" id="ARBA00004236"/>
    </source>
</evidence>
<evidence type="ECO:0000256" key="2">
    <source>
        <dbReference type="ARBA" id="ARBA00004141"/>
    </source>
</evidence>
<dbReference type="Gene3D" id="3.30.450.20">
    <property type="entry name" value="PAS domain"/>
    <property type="match status" value="1"/>
</dbReference>
<evidence type="ECO:0000256" key="10">
    <source>
        <dbReference type="ARBA" id="ARBA00022777"/>
    </source>
</evidence>
<dbReference type="Gene3D" id="3.30.565.10">
    <property type="entry name" value="Histidine kinase-like ATPase, C-terminal domain"/>
    <property type="match status" value="1"/>
</dbReference>
<comment type="caution">
    <text evidence="19">The sequence shown here is derived from an EMBL/GenBank/DDBJ whole genome shotgun (WGS) entry which is preliminary data.</text>
</comment>
<evidence type="ECO:0000256" key="15">
    <source>
        <dbReference type="SAM" id="Phobius"/>
    </source>
</evidence>
<evidence type="ECO:0000259" key="18">
    <source>
        <dbReference type="PROSITE" id="PS50113"/>
    </source>
</evidence>
<dbReference type="NCBIfam" id="TIGR00229">
    <property type="entry name" value="sensory_box"/>
    <property type="match status" value="1"/>
</dbReference>
<comment type="subcellular location">
    <subcellularLocation>
        <location evidence="3">Cell membrane</location>
    </subcellularLocation>
    <subcellularLocation>
        <location evidence="2">Membrane</location>
        <topology evidence="2">Multi-pass membrane protein</topology>
    </subcellularLocation>
</comment>